<keyword evidence="2" id="KW-1185">Reference proteome</keyword>
<organism evidence="1 2">
    <name type="scientific">Stylosanthes scabra</name>
    <dbReference type="NCBI Taxonomy" id="79078"/>
    <lineage>
        <taxon>Eukaryota</taxon>
        <taxon>Viridiplantae</taxon>
        <taxon>Streptophyta</taxon>
        <taxon>Embryophyta</taxon>
        <taxon>Tracheophyta</taxon>
        <taxon>Spermatophyta</taxon>
        <taxon>Magnoliopsida</taxon>
        <taxon>eudicotyledons</taxon>
        <taxon>Gunneridae</taxon>
        <taxon>Pentapetalae</taxon>
        <taxon>rosids</taxon>
        <taxon>fabids</taxon>
        <taxon>Fabales</taxon>
        <taxon>Fabaceae</taxon>
        <taxon>Papilionoideae</taxon>
        <taxon>50 kb inversion clade</taxon>
        <taxon>dalbergioids sensu lato</taxon>
        <taxon>Dalbergieae</taxon>
        <taxon>Pterocarpus clade</taxon>
        <taxon>Stylosanthes</taxon>
    </lineage>
</organism>
<accession>A0ABU6QVE0</accession>
<protein>
    <submittedName>
        <fullName evidence="1">Uncharacterized protein</fullName>
    </submittedName>
</protein>
<reference evidence="1 2" key="1">
    <citation type="journal article" date="2023" name="Plants (Basel)">
        <title>Bridging the Gap: Combining Genomics and Transcriptomics Approaches to Understand Stylosanthes scabra, an Orphan Legume from the Brazilian Caatinga.</title>
        <authorList>
            <person name="Ferreira-Neto J.R.C."/>
            <person name="da Silva M.D."/>
            <person name="Binneck E."/>
            <person name="de Melo N.F."/>
            <person name="da Silva R.H."/>
            <person name="de Melo A.L.T.M."/>
            <person name="Pandolfi V."/>
            <person name="Bustamante F.O."/>
            <person name="Brasileiro-Vidal A.C."/>
            <person name="Benko-Iseppon A.M."/>
        </authorList>
    </citation>
    <scope>NUCLEOTIDE SEQUENCE [LARGE SCALE GENOMIC DNA]</scope>
    <source>
        <tissue evidence="1">Leaves</tissue>
    </source>
</reference>
<dbReference type="EMBL" id="JASCZI010002295">
    <property type="protein sequence ID" value="MED6116056.1"/>
    <property type="molecule type" value="Genomic_DNA"/>
</dbReference>
<sequence length="300" mass="34959">MSLFKDVHQGLSRQVMEETYSYDQRYTSWNPPPYQHHVHPPPYTPSQGNFEDILQVLRQERNEIMGAQRKIEIQLDLMIKLATLVIEHLSNSQPSNSGNLPSQQLSNPWGSIGTVFLCTSQEGREDALLDEEDVESLHECLEEVEEGNDAQVAEDVDREVEDNYLPNLNFIGPQHYALLETDDKLGALGEVLDKKEEDLAELDSRFNAYSEHLHKLHNNRAKVGAFSLRKRFGLWQFQEKLGWTNQVWDPGKSFKYHHCWGVITCVGAFRDLLNMNWNPLEPTKFKHWWRFMDEFKHKPP</sequence>
<gene>
    <name evidence="1" type="ORF">PIB30_096510</name>
</gene>
<evidence type="ECO:0000313" key="1">
    <source>
        <dbReference type="EMBL" id="MED6116056.1"/>
    </source>
</evidence>
<comment type="caution">
    <text evidence="1">The sequence shown here is derived from an EMBL/GenBank/DDBJ whole genome shotgun (WGS) entry which is preliminary data.</text>
</comment>
<evidence type="ECO:0000313" key="2">
    <source>
        <dbReference type="Proteomes" id="UP001341840"/>
    </source>
</evidence>
<name>A0ABU6QVE0_9FABA</name>
<dbReference type="Proteomes" id="UP001341840">
    <property type="component" value="Unassembled WGS sequence"/>
</dbReference>
<proteinExistence type="predicted"/>